<dbReference type="STRING" id="58114.SAMN05216270_102320"/>
<dbReference type="NCBIfam" id="TIGR00082">
    <property type="entry name" value="rbfA"/>
    <property type="match status" value="1"/>
</dbReference>
<evidence type="ECO:0000313" key="4">
    <source>
        <dbReference type="EMBL" id="SDD20809.1"/>
    </source>
</evidence>
<dbReference type="PANTHER" id="PTHR33515">
    <property type="entry name" value="RIBOSOME-BINDING FACTOR A, CHLOROPLASTIC-RELATED"/>
    <property type="match status" value="1"/>
</dbReference>
<dbReference type="InterPro" id="IPR000238">
    <property type="entry name" value="RbfA"/>
</dbReference>
<dbReference type="Proteomes" id="UP000198949">
    <property type="component" value="Unassembled WGS sequence"/>
</dbReference>
<dbReference type="PANTHER" id="PTHR33515:SF1">
    <property type="entry name" value="RIBOSOME-BINDING FACTOR A, CHLOROPLASTIC-RELATED"/>
    <property type="match status" value="1"/>
</dbReference>
<proteinExistence type="inferred from homology"/>
<dbReference type="SUPFAM" id="SSF89919">
    <property type="entry name" value="Ribosome-binding factor A, RbfA"/>
    <property type="match status" value="1"/>
</dbReference>
<comment type="similarity">
    <text evidence="2">Belongs to the RbfA family.</text>
</comment>
<evidence type="ECO:0000313" key="5">
    <source>
        <dbReference type="Proteomes" id="UP000198949"/>
    </source>
</evidence>
<dbReference type="AlphaFoldDB" id="A0A1G6SVJ7"/>
<feature type="region of interest" description="Disordered" evidence="3">
    <location>
        <begin position="131"/>
        <end position="151"/>
    </location>
</feature>
<dbReference type="PROSITE" id="PS01319">
    <property type="entry name" value="RBFA"/>
    <property type="match status" value="1"/>
</dbReference>
<feature type="compositionally biased region" description="Acidic residues" evidence="3">
    <location>
        <begin position="136"/>
        <end position="151"/>
    </location>
</feature>
<keyword evidence="5" id="KW-1185">Reference proteome</keyword>
<dbReference type="HAMAP" id="MF_00003">
    <property type="entry name" value="RbfA"/>
    <property type="match status" value="1"/>
</dbReference>
<dbReference type="GO" id="GO:0005829">
    <property type="term" value="C:cytosol"/>
    <property type="evidence" value="ECO:0007669"/>
    <property type="project" value="TreeGrafter"/>
</dbReference>
<evidence type="ECO:0000256" key="2">
    <source>
        <dbReference type="HAMAP-Rule" id="MF_00003"/>
    </source>
</evidence>
<dbReference type="OrthoDB" id="307788at2"/>
<evidence type="ECO:0000256" key="3">
    <source>
        <dbReference type="SAM" id="MobiDB-lite"/>
    </source>
</evidence>
<dbReference type="GO" id="GO:0030490">
    <property type="term" value="P:maturation of SSU-rRNA"/>
    <property type="evidence" value="ECO:0007669"/>
    <property type="project" value="UniProtKB-UniRule"/>
</dbReference>
<evidence type="ECO:0000256" key="1">
    <source>
        <dbReference type="ARBA" id="ARBA00022517"/>
    </source>
</evidence>
<comment type="subunit">
    <text evidence="2">Monomer. Binds 30S ribosomal subunits, but not 50S ribosomal subunits or 70S ribosomes.</text>
</comment>
<keyword evidence="1 2" id="KW-0690">Ribosome biogenesis</keyword>
<organism evidence="4 5">
    <name type="scientific">Glycomyces harbinensis</name>
    <dbReference type="NCBI Taxonomy" id="58114"/>
    <lineage>
        <taxon>Bacteria</taxon>
        <taxon>Bacillati</taxon>
        <taxon>Actinomycetota</taxon>
        <taxon>Actinomycetes</taxon>
        <taxon>Glycomycetales</taxon>
        <taxon>Glycomycetaceae</taxon>
        <taxon>Glycomyces</taxon>
    </lineage>
</organism>
<dbReference type="InterPro" id="IPR023799">
    <property type="entry name" value="RbfA_dom_sf"/>
</dbReference>
<comment type="subcellular location">
    <subcellularLocation>
        <location evidence="2">Cytoplasm</location>
    </subcellularLocation>
</comment>
<comment type="function">
    <text evidence="2">One of several proteins that assist in the late maturation steps of the functional core of the 30S ribosomal subunit. Associates with free 30S ribosomal subunits (but not with 30S subunits that are part of 70S ribosomes or polysomes). Required for efficient processing of 16S rRNA. May interact with the 5'-terminal helix region of 16S rRNA.</text>
</comment>
<keyword evidence="2" id="KW-0963">Cytoplasm</keyword>
<dbReference type="GO" id="GO:0043024">
    <property type="term" value="F:ribosomal small subunit binding"/>
    <property type="evidence" value="ECO:0007669"/>
    <property type="project" value="TreeGrafter"/>
</dbReference>
<dbReference type="RefSeq" id="WP_091029614.1">
    <property type="nucleotide sequence ID" value="NZ_FNAD01000002.1"/>
</dbReference>
<name>A0A1G6SVJ7_9ACTN</name>
<sequence length="151" mass="16272">MVDAAKRAQVSKRVMELTAQAVRKLKDPRVGMVTITDARMTPDLREATVFYTVLGDDEQVKASAAGLERATGHLRTTVGRALGMRHTPSILFVADTVPDQANRIEELLAKAAAADAEVHKIAEGAAYAGDANPYIVDEDDDEDEAAEEPPK</sequence>
<protein>
    <recommendedName>
        <fullName evidence="2">Ribosome-binding factor A</fullName>
    </recommendedName>
</protein>
<dbReference type="InterPro" id="IPR015946">
    <property type="entry name" value="KH_dom-like_a/b"/>
</dbReference>
<dbReference type="InterPro" id="IPR020053">
    <property type="entry name" value="Ribosome-bd_factorA_CS"/>
</dbReference>
<reference evidence="5" key="1">
    <citation type="submission" date="2016-10" db="EMBL/GenBank/DDBJ databases">
        <authorList>
            <person name="Varghese N."/>
            <person name="Submissions S."/>
        </authorList>
    </citation>
    <scope>NUCLEOTIDE SEQUENCE [LARGE SCALE GENOMIC DNA]</scope>
    <source>
        <strain evidence="5">CGMCC 4.3516</strain>
    </source>
</reference>
<accession>A0A1G6SVJ7</accession>
<gene>
    <name evidence="2" type="primary">rbfA</name>
    <name evidence="4" type="ORF">SAMN05216270_102320</name>
</gene>
<dbReference type="Pfam" id="PF02033">
    <property type="entry name" value="RBFA"/>
    <property type="match status" value="1"/>
</dbReference>
<dbReference type="EMBL" id="FNAD01000002">
    <property type="protein sequence ID" value="SDD20809.1"/>
    <property type="molecule type" value="Genomic_DNA"/>
</dbReference>
<dbReference type="Gene3D" id="3.30.300.20">
    <property type="match status" value="1"/>
</dbReference>